<evidence type="ECO:0000256" key="8">
    <source>
        <dbReference type="RuleBase" id="RU004005"/>
    </source>
</evidence>
<evidence type="ECO:0000256" key="10">
    <source>
        <dbReference type="RuleBase" id="RU004008"/>
    </source>
</evidence>
<dbReference type="GO" id="GO:0022625">
    <property type="term" value="C:cytosolic large ribosomal subunit"/>
    <property type="evidence" value="ECO:0007669"/>
    <property type="project" value="TreeGrafter"/>
</dbReference>
<evidence type="ECO:0000256" key="6">
    <source>
        <dbReference type="ARBA" id="ARBA00035207"/>
    </source>
</evidence>
<dbReference type="Gene3D" id="3.90.470.10">
    <property type="entry name" value="Ribosomal protein L22/L17"/>
    <property type="match status" value="1"/>
</dbReference>
<dbReference type="EMBL" id="KT006969">
    <property type="protein sequence ID" value="AKQ01511.1"/>
    <property type="molecule type" value="Genomic_DNA"/>
</dbReference>
<comment type="function">
    <text evidence="7 10">This protein binds specifically to 23S rRNA; its binding is stimulated by other ribosomal proteins, e.g., L4, L17, and L20. It is important during the early stages of 50S assembly. It makes multiple contacts with different domains of the 23S rRNA in the assembled 50S subunit and ribosome.</text>
</comment>
<dbReference type="AlphaFoldDB" id="A0A0H4T1N5"/>
<evidence type="ECO:0000256" key="5">
    <source>
        <dbReference type="ARBA" id="ARBA00023274"/>
    </source>
</evidence>
<reference evidence="11" key="1">
    <citation type="journal article" date="2015" name="ISME J.">
        <title>Aquifer environment selects for microbial species cohorts in sediment and groundwater.</title>
        <authorList>
            <person name="Hug L.A."/>
            <person name="Thomas B.C."/>
            <person name="Brown C.T."/>
            <person name="Frischkorn K.R."/>
            <person name="Williams K.H."/>
            <person name="Tringe S.G."/>
            <person name="Banfield J.F."/>
        </authorList>
    </citation>
    <scope>NUCLEOTIDE SEQUENCE</scope>
</reference>
<keyword evidence="4 7" id="KW-0689">Ribosomal protein</keyword>
<evidence type="ECO:0000313" key="11">
    <source>
        <dbReference type="EMBL" id="AKQ01511.1"/>
    </source>
</evidence>
<sequence length="111" mass="12237">MAEVSAYSKNLRISAKKLGLVAKSFRGLKAKDAYESLRFVPKKAATPLAKTIKSAIANAEKNFGLKVDDLVIKEILVEQGTTLKRYRPASRGMAHHILKRTSNLKVVLADK</sequence>
<evidence type="ECO:0000256" key="1">
    <source>
        <dbReference type="ARBA" id="ARBA00009451"/>
    </source>
</evidence>
<dbReference type="GO" id="GO:0003735">
    <property type="term" value="F:structural constituent of ribosome"/>
    <property type="evidence" value="ECO:0007669"/>
    <property type="project" value="InterPro"/>
</dbReference>
<dbReference type="PANTHER" id="PTHR13501">
    <property type="entry name" value="CHLOROPLAST 50S RIBOSOMAL PROTEIN L22-RELATED"/>
    <property type="match status" value="1"/>
</dbReference>
<dbReference type="SUPFAM" id="SSF54843">
    <property type="entry name" value="Ribosomal protein L22"/>
    <property type="match status" value="1"/>
</dbReference>
<keyword evidence="5 7" id="KW-0687">Ribonucleoprotein</keyword>
<dbReference type="HAMAP" id="MF_01331_B">
    <property type="entry name" value="Ribosomal_uL22_B"/>
    <property type="match status" value="1"/>
</dbReference>
<evidence type="ECO:0000256" key="4">
    <source>
        <dbReference type="ARBA" id="ARBA00022980"/>
    </source>
</evidence>
<evidence type="ECO:0000256" key="3">
    <source>
        <dbReference type="ARBA" id="ARBA00022884"/>
    </source>
</evidence>
<dbReference type="GO" id="GO:0006412">
    <property type="term" value="P:translation"/>
    <property type="evidence" value="ECO:0007669"/>
    <property type="project" value="UniProtKB-UniRule"/>
</dbReference>
<gene>
    <name evidence="7" type="primary">rplV</name>
</gene>
<evidence type="ECO:0000256" key="7">
    <source>
        <dbReference type="HAMAP-Rule" id="MF_01331"/>
    </source>
</evidence>
<organism evidence="11">
    <name type="scientific">uncultured Microgenomates bacterium Rifle_16ft_4_minimus_19697</name>
    <dbReference type="NCBI Taxonomy" id="1665107"/>
    <lineage>
        <taxon>Bacteria</taxon>
        <taxon>Candidatus Microgenomatota</taxon>
        <taxon>environmental samples</taxon>
    </lineage>
</organism>
<dbReference type="PANTHER" id="PTHR13501:SF8">
    <property type="entry name" value="LARGE RIBOSOMAL SUBUNIT PROTEIN UL22M"/>
    <property type="match status" value="1"/>
</dbReference>
<proteinExistence type="inferred from homology"/>
<comment type="subunit">
    <text evidence="7 9">Part of the 50S ribosomal subunit.</text>
</comment>
<accession>A0A0H4T1N5</accession>
<dbReference type="GO" id="GO:0019843">
    <property type="term" value="F:rRNA binding"/>
    <property type="evidence" value="ECO:0007669"/>
    <property type="project" value="UniProtKB-UniRule"/>
</dbReference>
<evidence type="ECO:0000256" key="9">
    <source>
        <dbReference type="RuleBase" id="RU004006"/>
    </source>
</evidence>
<protein>
    <recommendedName>
        <fullName evidence="6 7">Large ribosomal subunit protein uL22</fullName>
    </recommendedName>
</protein>
<keyword evidence="3 7" id="KW-0694">RNA-binding</keyword>
<comment type="similarity">
    <text evidence="1 7 8">Belongs to the universal ribosomal protein uL22 family.</text>
</comment>
<dbReference type="InterPro" id="IPR005727">
    <property type="entry name" value="Ribosomal_uL22_bac/chlpt-type"/>
</dbReference>
<evidence type="ECO:0000256" key="2">
    <source>
        <dbReference type="ARBA" id="ARBA00022730"/>
    </source>
</evidence>
<dbReference type="NCBIfam" id="TIGR01044">
    <property type="entry name" value="rplV_bact"/>
    <property type="match status" value="1"/>
</dbReference>
<dbReference type="Pfam" id="PF00237">
    <property type="entry name" value="Ribosomal_L22"/>
    <property type="match status" value="1"/>
</dbReference>
<dbReference type="InterPro" id="IPR001063">
    <property type="entry name" value="Ribosomal_uL22"/>
</dbReference>
<dbReference type="InterPro" id="IPR047867">
    <property type="entry name" value="Ribosomal_uL22_bac/org-type"/>
</dbReference>
<name>A0A0H4T1N5_9BACT</name>
<dbReference type="InterPro" id="IPR036394">
    <property type="entry name" value="Ribosomal_uL22_sf"/>
</dbReference>
<comment type="function">
    <text evidence="7">The globular domain of the protein is located near the polypeptide exit tunnel on the outside of the subunit, while an extended beta-hairpin is found that lines the wall of the exit tunnel in the center of the 70S ribosome.</text>
</comment>
<keyword evidence="2 7" id="KW-0699">rRNA-binding</keyword>